<dbReference type="AlphaFoldDB" id="A0A2H3DNA7"/>
<evidence type="ECO:0000259" key="6">
    <source>
        <dbReference type="PROSITE" id="PS50089"/>
    </source>
</evidence>
<protein>
    <recommendedName>
        <fullName evidence="6">RING-type domain-containing protein</fullName>
    </recommendedName>
</protein>
<evidence type="ECO:0000256" key="2">
    <source>
        <dbReference type="ARBA" id="ARBA00022771"/>
    </source>
</evidence>
<dbReference type="GO" id="GO:0008270">
    <property type="term" value="F:zinc ion binding"/>
    <property type="evidence" value="ECO:0007669"/>
    <property type="project" value="UniProtKB-KW"/>
</dbReference>
<dbReference type="PROSITE" id="PS50089">
    <property type="entry name" value="ZF_RING_2"/>
    <property type="match status" value="1"/>
</dbReference>
<dbReference type="Proteomes" id="UP000217790">
    <property type="component" value="Unassembled WGS sequence"/>
</dbReference>
<keyword evidence="3" id="KW-0862">Zinc</keyword>
<dbReference type="EMBL" id="KZ293652">
    <property type="protein sequence ID" value="PBK95344.1"/>
    <property type="molecule type" value="Genomic_DNA"/>
</dbReference>
<feature type="compositionally biased region" description="Polar residues" evidence="5">
    <location>
        <begin position="138"/>
        <end position="155"/>
    </location>
</feature>
<evidence type="ECO:0000313" key="8">
    <source>
        <dbReference type="Proteomes" id="UP000217790"/>
    </source>
</evidence>
<dbReference type="SUPFAM" id="SSF57850">
    <property type="entry name" value="RING/U-box"/>
    <property type="match status" value="1"/>
</dbReference>
<dbReference type="InterPro" id="IPR013083">
    <property type="entry name" value="Znf_RING/FYVE/PHD"/>
</dbReference>
<dbReference type="InParanoid" id="A0A2H3DNA7"/>
<dbReference type="OrthoDB" id="6270329at2759"/>
<accession>A0A2H3DNA7</accession>
<name>A0A2H3DNA7_ARMGA</name>
<evidence type="ECO:0000256" key="5">
    <source>
        <dbReference type="SAM" id="MobiDB-lite"/>
    </source>
</evidence>
<proteinExistence type="predicted"/>
<evidence type="ECO:0000313" key="7">
    <source>
        <dbReference type="EMBL" id="PBK95344.1"/>
    </source>
</evidence>
<dbReference type="PROSITE" id="PS00518">
    <property type="entry name" value="ZF_RING_1"/>
    <property type="match status" value="1"/>
</dbReference>
<evidence type="ECO:0000256" key="4">
    <source>
        <dbReference type="PROSITE-ProRule" id="PRU00175"/>
    </source>
</evidence>
<gene>
    <name evidence="7" type="ORF">ARMGADRAFT_797153</name>
</gene>
<evidence type="ECO:0000256" key="1">
    <source>
        <dbReference type="ARBA" id="ARBA00022723"/>
    </source>
</evidence>
<sequence>MACECAICLFEYQDPVSLPCGHVYCSRCVSDHISKTTTDGFTALCPTCRKLFHIVAPSLQTLASPFHRYIMPSVRRIYIDTEHMRTLKEKAQALEAQVHQLKKDKKRVMKEQNKRLKEESEELERYKSKYQKLKETKTQASGTKRSSGSCSTMDAQLSRLEKSSRFSSPKRLL</sequence>
<dbReference type="InterPro" id="IPR018957">
    <property type="entry name" value="Znf_C3HC4_RING-type"/>
</dbReference>
<feature type="region of interest" description="Disordered" evidence="5">
    <location>
        <begin position="105"/>
        <end position="173"/>
    </location>
</feature>
<evidence type="ECO:0000256" key="3">
    <source>
        <dbReference type="ARBA" id="ARBA00022833"/>
    </source>
</evidence>
<dbReference type="InterPro" id="IPR017907">
    <property type="entry name" value="Znf_RING_CS"/>
</dbReference>
<dbReference type="InterPro" id="IPR001841">
    <property type="entry name" value="Znf_RING"/>
</dbReference>
<dbReference type="SMART" id="SM00184">
    <property type="entry name" value="RING"/>
    <property type="match status" value="1"/>
</dbReference>
<keyword evidence="1" id="KW-0479">Metal-binding</keyword>
<dbReference type="OMA" id="MQRCEAY"/>
<keyword evidence="8" id="KW-1185">Reference proteome</keyword>
<reference evidence="8" key="1">
    <citation type="journal article" date="2017" name="Nat. Ecol. Evol.">
        <title>Genome expansion and lineage-specific genetic innovations in the forest pathogenic fungi Armillaria.</title>
        <authorList>
            <person name="Sipos G."/>
            <person name="Prasanna A.N."/>
            <person name="Walter M.C."/>
            <person name="O'Connor E."/>
            <person name="Balint B."/>
            <person name="Krizsan K."/>
            <person name="Kiss B."/>
            <person name="Hess J."/>
            <person name="Varga T."/>
            <person name="Slot J."/>
            <person name="Riley R."/>
            <person name="Boka B."/>
            <person name="Rigling D."/>
            <person name="Barry K."/>
            <person name="Lee J."/>
            <person name="Mihaltcheva S."/>
            <person name="LaButti K."/>
            <person name="Lipzen A."/>
            <person name="Waldron R."/>
            <person name="Moloney N.M."/>
            <person name="Sperisen C."/>
            <person name="Kredics L."/>
            <person name="Vagvoelgyi C."/>
            <person name="Patrignani A."/>
            <person name="Fitzpatrick D."/>
            <person name="Nagy I."/>
            <person name="Doyle S."/>
            <person name="Anderson J.B."/>
            <person name="Grigoriev I.V."/>
            <person name="Gueldener U."/>
            <person name="Muensterkoetter M."/>
            <person name="Nagy L.G."/>
        </authorList>
    </citation>
    <scope>NUCLEOTIDE SEQUENCE [LARGE SCALE GENOMIC DNA]</scope>
    <source>
        <strain evidence="8">Ar21-2</strain>
    </source>
</reference>
<feature type="domain" description="RING-type" evidence="6">
    <location>
        <begin position="5"/>
        <end position="49"/>
    </location>
</feature>
<organism evidence="7 8">
    <name type="scientific">Armillaria gallica</name>
    <name type="common">Bulbous honey fungus</name>
    <name type="synonym">Armillaria bulbosa</name>
    <dbReference type="NCBI Taxonomy" id="47427"/>
    <lineage>
        <taxon>Eukaryota</taxon>
        <taxon>Fungi</taxon>
        <taxon>Dikarya</taxon>
        <taxon>Basidiomycota</taxon>
        <taxon>Agaricomycotina</taxon>
        <taxon>Agaricomycetes</taxon>
        <taxon>Agaricomycetidae</taxon>
        <taxon>Agaricales</taxon>
        <taxon>Marasmiineae</taxon>
        <taxon>Physalacriaceae</taxon>
        <taxon>Armillaria</taxon>
    </lineage>
</organism>
<dbReference type="Gene3D" id="3.30.40.10">
    <property type="entry name" value="Zinc/RING finger domain, C3HC4 (zinc finger)"/>
    <property type="match status" value="1"/>
</dbReference>
<feature type="compositionally biased region" description="Basic and acidic residues" evidence="5">
    <location>
        <begin position="109"/>
        <end position="137"/>
    </location>
</feature>
<dbReference type="Pfam" id="PF00097">
    <property type="entry name" value="zf-C3HC4"/>
    <property type="match status" value="1"/>
</dbReference>
<keyword evidence="2 4" id="KW-0863">Zinc-finger</keyword>
<dbReference type="STRING" id="47427.A0A2H3DNA7"/>